<name>A0ABY5L4N2_9SPHN</name>
<reference evidence="1" key="1">
    <citation type="submission" date="2022-07" db="EMBL/GenBank/DDBJ databases">
        <title>Sphingomonas sp. nov., a novel bacterium isolated from the north slope of the Mount Everest.</title>
        <authorList>
            <person name="Cui X."/>
            <person name="Liu Y."/>
        </authorList>
    </citation>
    <scope>NUCLEOTIDE SEQUENCE</scope>
    <source>
        <strain evidence="1">S5-59</strain>
    </source>
</reference>
<dbReference type="Proteomes" id="UP001058533">
    <property type="component" value="Chromosome"/>
</dbReference>
<dbReference type="Gene3D" id="2.40.70.10">
    <property type="entry name" value="Acid Proteases"/>
    <property type="match status" value="1"/>
</dbReference>
<keyword evidence="2" id="KW-1185">Reference proteome</keyword>
<gene>
    <name evidence="1" type="ORF">NMP03_12010</name>
</gene>
<dbReference type="GO" id="GO:0008233">
    <property type="term" value="F:peptidase activity"/>
    <property type="evidence" value="ECO:0007669"/>
    <property type="project" value="UniProtKB-KW"/>
</dbReference>
<dbReference type="EMBL" id="CP101740">
    <property type="protein sequence ID" value="UUL81910.1"/>
    <property type="molecule type" value="Genomic_DNA"/>
</dbReference>
<evidence type="ECO:0000313" key="1">
    <source>
        <dbReference type="EMBL" id="UUL81910.1"/>
    </source>
</evidence>
<evidence type="ECO:0000313" key="2">
    <source>
        <dbReference type="Proteomes" id="UP001058533"/>
    </source>
</evidence>
<dbReference type="GO" id="GO:0006508">
    <property type="term" value="P:proteolysis"/>
    <property type="evidence" value="ECO:0007669"/>
    <property type="project" value="UniProtKB-KW"/>
</dbReference>
<protein>
    <submittedName>
        <fullName evidence="1">Aspartyl protease family protein</fullName>
    </submittedName>
</protein>
<organism evidence="1 2">
    <name type="scientific">Sphingomonas qomolangmaensis</name>
    <dbReference type="NCBI Taxonomy" id="2918765"/>
    <lineage>
        <taxon>Bacteria</taxon>
        <taxon>Pseudomonadati</taxon>
        <taxon>Pseudomonadota</taxon>
        <taxon>Alphaproteobacteria</taxon>
        <taxon>Sphingomonadales</taxon>
        <taxon>Sphingomonadaceae</taxon>
        <taxon>Sphingomonas</taxon>
    </lineage>
</organism>
<sequence>MLLPVVILSAPDDANPFLTLHTVGLLDTGATGSAFHPRVIDRLGLQRRGRRRVGTANGIIVAAEVNARIGFPTGNTDDERLSADPQQLYVLEEGLLAFELLVSFDHDVLIGMDVIGQCDLHIRRDGTATLTLP</sequence>
<accession>A0ABY5L4N2</accession>
<dbReference type="SUPFAM" id="SSF50630">
    <property type="entry name" value="Acid proteases"/>
    <property type="match status" value="1"/>
</dbReference>
<keyword evidence="1" id="KW-0645">Protease</keyword>
<proteinExistence type="predicted"/>
<keyword evidence="1" id="KW-0378">Hydrolase</keyword>
<dbReference type="InterPro" id="IPR021109">
    <property type="entry name" value="Peptidase_aspartic_dom_sf"/>
</dbReference>
<dbReference type="RefSeq" id="WP_256505655.1">
    <property type="nucleotide sequence ID" value="NZ_CP101740.1"/>
</dbReference>
<dbReference type="Pfam" id="PF13650">
    <property type="entry name" value="Asp_protease_2"/>
    <property type="match status" value="1"/>
</dbReference>